<comment type="similarity">
    <text evidence="1 5">Belongs to the GDA1/CD39 NTPase family.</text>
</comment>
<keyword evidence="2 5" id="KW-0378">Hydrolase</keyword>
<dbReference type="Bgee" id="ENSMODG00000017122">
    <property type="expression patterns" value="Expressed in lung and 12 other cell types or tissues"/>
</dbReference>
<dbReference type="STRING" id="13616.ENSMODP00000044958"/>
<evidence type="ECO:0000256" key="1">
    <source>
        <dbReference type="ARBA" id="ARBA00009283"/>
    </source>
</evidence>
<reference evidence="8" key="2">
    <citation type="submission" date="2025-08" db="UniProtKB">
        <authorList>
            <consortium name="Ensembl"/>
        </authorList>
    </citation>
    <scope>IDENTIFICATION</scope>
</reference>
<reference evidence="8 9" key="1">
    <citation type="journal article" date="2007" name="Nature">
        <title>Genome of the marsupial Monodelphis domestica reveals innovation in non-coding sequences.</title>
        <authorList>
            <person name="Mikkelsen T.S."/>
            <person name="Wakefield M.J."/>
            <person name="Aken B."/>
            <person name="Amemiya C.T."/>
            <person name="Chang J.L."/>
            <person name="Duke S."/>
            <person name="Garber M."/>
            <person name="Gentles A.J."/>
            <person name="Goodstadt L."/>
            <person name="Heger A."/>
            <person name="Jurka J."/>
            <person name="Kamal M."/>
            <person name="Mauceli E."/>
            <person name="Searle S.M."/>
            <person name="Sharpe T."/>
            <person name="Baker M.L."/>
            <person name="Batzer M.A."/>
            <person name="Benos P.V."/>
            <person name="Belov K."/>
            <person name="Clamp M."/>
            <person name="Cook A."/>
            <person name="Cuff J."/>
            <person name="Das R."/>
            <person name="Davidow L."/>
            <person name="Deakin J.E."/>
            <person name="Fazzari M.J."/>
            <person name="Glass J.L."/>
            <person name="Grabherr M."/>
            <person name="Greally J.M."/>
            <person name="Gu W."/>
            <person name="Hore T.A."/>
            <person name="Huttley G.A."/>
            <person name="Kleber M."/>
            <person name="Jirtle R.L."/>
            <person name="Koina E."/>
            <person name="Lee J.T."/>
            <person name="Mahony S."/>
            <person name="Marra M.A."/>
            <person name="Miller R.D."/>
            <person name="Nicholls R.D."/>
            <person name="Oda M."/>
            <person name="Papenfuss A.T."/>
            <person name="Parra Z.E."/>
            <person name="Pollock D.D."/>
            <person name="Ray D.A."/>
            <person name="Schein J.E."/>
            <person name="Speed T.P."/>
            <person name="Thompson K."/>
            <person name="VandeBerg J.L."/>
            <person name="Wade C.M."/>
            <person name="Walker J.A."/>
            <person name="Waters P.D."/>
            <person name="Webber C."/>
            <person name="Weidman J.R."/>
            <person name="Xie X."/>
            <person name="Zody M.C."/>
            <person name="Baldwin J."/>
            <person name="Abdouelleil A."/>
            <person name="Abdulkadir J."/>
            <person name="Abebe A."/>
            <person name="Abera B."/>
            <person name="Abreu J."/>
            <person name="Acer S.C."/>
            <person name="Aftuck L."/>
            <person name="Alexander A."/>
            <person name="An P."/>
            <person name="Anderson E."/>
            <person name="Anderson S."/>
            <person name="Arachi H."/>
            <person name="Azer M."/>
            <person name="Bachantsang P."/>
            <person name="Barry A."/>
            <person name="Bayul T."/>
            <person name="Berlin A."/>
            <person name="Bessette D."/>
            <person name="Bloom T."/>
            <person name="Bloom T."/>
            <person name="Boguslavskiy L."/>
            <person name="Bonnet C."/>
            <person name="Boukhgalter B."/>
            <person name="Bourzgui I."/>
            <person name="Brown A."/>
            <person name="Cahill P."/>
            <person name="Channer S."/>
            <person name="Cheshatsang Y."/>
            <person name="Chuda L."/>
            <person name="Citroen M."/>
            <person name="Collymore A."/>
            <person name="Cooke P."/>
            <person name="Costello M."/>
            <person name="D'Aco K."/>
            <person name="Daza R."/>
            <person name="De Haan G."/>
            <person name="DeGray S."/>
            <person name="DeMaso C."/>
            <person name="Dhargay N."/>
            <person name="Dooley K."/>
            <person name="Dooley E."/>
            <person name="Doricent M."/>
            <person name="Dorje P."/>
            <person name="Dorjee K."/>
            <person name="Dupes A."/>
            <person name="Elong R."/>
            <person name="Falk J."/>
            <person name="Farina A."/>
            <person name="Faro S."/>
            <person name="Ferguson D."/>
            <person name="Fisher S."/>
            <person name="Foley C.D."/>
            <person name="Franke A."/>
            <person name="Friedrich D."/>
            <person name="Gadbois L."/>
            <person name="Gearin G."/>
            <person name="Gearin C.R."/>
            <person name="Giannoukos G."/>
            <person name="Goode T."/>
            <person name="Graham J."/>
            <person name="Grandbois E."/>
            <person name="Grewal S."/>
            <person name="Gyaltsen K."/>
            <person name="Hafez N."/>
            <person name="Hagos B."/>
            <person name="Hall J."/>
            <person name="Henson C."/>
            <person name="Hollinger A."/>
            <person name="Honan T."/>
            <person name="Huard M.D."/>
            <person name="Hughes L."/>
            <person name="Hurhula B."/>
            <person name="Husby M.E."/>
            <person name="Kamat A."/>
            <person name="Kanga B."/>
            <person name="Kashin S."/>
            <person name="Khazanovich D."/>
            <person name="Kisner P."/>
            <person name="Lance K."/>
            <person name="Lara M."/>
            <person name="Lee W."/>
            <person name="Lennon N."/>
            <person name="Letendre F."/>
            <person name="LeVine R."/>
            <person name="Lipovsky A."/>
            <person name="Liu X."/>
            <person name="Liu J."/>
            <person name="Liu S."/>
            <person name="Lokyitsang T."/>
            <person name="Lokyitsang Y."/>
            <person name="Lubonja R."/>
            <person name="Lui A."/>
            <person name="MacDonald P."/>
            <person name="Magnisalis V."/>
            <person name="Maru K."/>
            <person name="Matthews C."/>
            <person name="McCusker W."/>
            <person name="McDonough S."/>
            <person name="Mehta T."/>
            <person name="Meldrim J."/>
            <person name="Meneus L."/>
            <person name="Mihai O."/>
            <person name="Mihalev A."/>
            <person name="Mihova T."/>
            <person name="Mittelman R."/>
            <person name="Mlenga V."/>
            <person name="Montmayeur A."/>
            <person name="Mulrain L."/>
            <person name="Navidi A."/>
            <person name="Naylor J."/>
            <person name="Negash T."/>
            <person name="Nguyen T."/>
            <person name="Nguyen N."/>
            <person name="Nicol R."/>
            <person name="Norbu C."/>
            <person name="Norbu N."/>
            <person name="Novod N."/>
            <person name="O'Neill B."/>
            <person name="Osman S."/>
            <person name="Markiewicz E."/>
            <person name="Oyono O.L."/>
            <person name="Patti C."/>
            <person name="Phunkhang P."/>
            <person name="Pierre F."/>
            <person name="Priest M."/>
            <person name="Raghuraman S."/>
            <person name="Rege F."/>
            <person name="Reyes R."/>
            <person name="Rise C."/>
            <person name="Rogov P."/>
            <person name="Ross K."/>
            <person name="Ryan E."/>
            <person name="Settipalli S."/>
            <person name="Shea T."/>
            <person name="Sherpa N."/>
            <person name="Shi L."/>
            <person name="Shih D."/>
            <person name="Sparrow T."/>
            <person name="Spaulding J."/>
            <person name="Stalker J."/>
            <person name="Stange-Thomann N."/>
            <person name="Stavropoulos S."/>
            <person name="Stone C."/>
            <person name="Strader C."/>
            <person name="Tesfaye S."/>
            <person name="Thomson T."/>
            <person name="Thoulutsang Y."/>
            <person name="Thoulutsang D."/>
            <person name="Topham K."/>
            <person name="Topping I."/>
            <person name="Tsamla T."/>
            <person name="Vassiliev H."/>
            <person name="Vo A."/>
            <person name="Wangchuk T."/>
            <person name="Wangdi T."/>
            <person name="Weiand M."/>
            <person name="Wilkinson J."/>
            <person name="Wilson A."/>
            <person name="Yadav S."/>
            <person name="Young G."/>
            <person name="Yu Q."/>
            <person name="Zembek L."/>
            <person name="Zhong D."/>
            <person name="Zimmer A."/>
            <person name="Zwirko Z."/>
            <person name="Jaffe D.B."/>
            <person name="Alvarez P."/>
            <person name="Brockman W."/>
            <person name="Butler J."/>
            <person name="Chin C."/>
            <person name="Gnerre S."/>
            <person name="MacCallum I."/>
            <person name="Graves J.A."/>
            <person name="Ponting C.P."/>
            <person name="Breen M."/>
            <person name="Samollow P.B."/>
            <person name="Lander E.S."/>
            <person name="Lindblad-Toh K."/>
        </authorList>
    </citation>
    <scope>NUCLEOTIDE SEQUENCE [LARGE SCALE GENOMIC DNA]</scope>
</reference>
<keyword evidence="4" id="KW-0067">ATP-binding</keyword>
<evidence type="ECO:0000313" key="9">
    <source>
        <dbReference type="Proteomes" id="UP000002280"/>
    </source>
</evidence>
<dbReference type="InterPro" id="IPR000407">
    <property type="entry name" value="GDA1_CD39_NTPase"/>
</dbReference>
<evidence type="ECO:0000256" key="4">
    <source>
        <dbReference type="PIRSR" id="PIRSR600407-2"/>
    </source>
</evidence>
<dbReference type="Pfam" id="PF01150">
    <property type="entry name" value="GDA1_CD39"/>
    <property type="match status" value="1"/>
</dbReference>
<dbReference type="GO" id="GO:0005524">
    <property type="term" value="F:ATP binding"/>
    <property type="evidence" value="ECO:0007669"/>
    <property type="project" value="UniProtKB-KW"/>
</dbReference>
<dbReference type="GO" id="GO:0005886">
    <property type="term" value="C:plasma membrane"/>
    <property type="evidence" value="ECO:0000318"/>
    <property type="project" value="GO_Central"/>
</dbReference>
<dbReference type="Proteomes" id="UP000002280">
    <property type="component" value="Chromosome 1"/>
</dbReference>
<evidence type="ECO:0000313" key="8">
    <source>
        <dbReference type="Ensembl" id="ENSMODP00000044958.1"/>
    </source>
</evidence>
<organism evidence="8 9">
    <name type="scientific">Monodelphis domestica</name>
    <name type="common">Gray short-tailed opossum</name>
    <dbReference type="NCBI Taxonomy" id="13616"/>
    <lineage>
        <taxon>Eukaryota</taxon>
        <taxon>Metazoa</taxon>
        <taxon>Chordata</taxon>
        <taxon>Craniata</taxon>
        <taxon>Vertebrata</taxon>
        <taxon>Euteleostomi</taxon>
        <taxon>Mammalia</taxon>
        <taxon>Metatheria</taxon>
        <taxon>Didelphimorphia</taxon>
        <taxon>Didelphidae</taxon>
        <taxon>Monodelphis</taxon>
    </lineage>
</organism>
<dbReference type="OMA" id="QWPEEKE"/>
<evidence type="ECO:0000256" key="6">
    <source>
        <dbReference type="SAM" id="MobiDB-lite"/>
    </source>
</evidence>
<feature type="binding site" evidence="4">
    <location>
        <begin position="276"/>
        <end position="280"/>
    </location>
    <ligand>
        <name>ATP</name>
        <dbReference type="ChEBI" id="CHEBI:30616"/>
    </ligand>
</feature>
<evidence type="ECO:0000256" key="2">
    <source>
        <dbReference type="ARBA" id="ARBA00022801"/>
    </source>
</evidence>
<dbReference type="GO" id="GO:0009134">
    <property type="term" value="P:nucleoside diphosphate catabolic process"/>
    <property type="evidence" value="ECO:0000318"/>
    <property type="project" value="GO_Central"/>
</dbReference>
<dbReference type="PANTHER" id="PTHR11782">
    <property type="entry name" value="ADENOSINE/GUANOSINE DIPHOSPHATASE"/>
    <property type="match status" value="1"/>
</dbReference>
<feature type="region of interest" description="Disordered" evidence="6">
    <location>
        <begin position="20"/>
        <end position="51"/>
    </location>
</feature>
<dbReference type="InParanoid" id="A0A5F8GBP0"/>
<evidence type="ECO:0000256" key="5">
    <source>
        <dbReference type="RuleBase" id="RU003833"/>
    </source>
</evidence>
<keyword evidence="7" id="KW-1133">Transmembrane helix</keyword>
<dbReference type="GO" id="GO:0045134">
    <property type="term" value="F:UDP phosphatase activity"/>
    <property type="evidence" value="ECO:0000318"/>
    <property type="project" value="GO_Central"/>
</dbReference>
<protein>
    <recommendedName>
        <fullName evidence="10">Ectonucleoside triphosphate diphosphohydrolase 8</fullName>
    </recommendedName>
</protein>
<dbReference type="Gene3D" id="3.30.420.40">
    <property type="match status" value="1"/>
</dbReference>
<feature type="transmembrane region" description="Helical" evidence="7">
    <location>
        <begin position="540"/>
        <end position="563"/>
    </location>
</feature>
<dbReference type="GO" id="GO:0004382">
    <property type="term" value="F:GDP phosphatase activity"/>
    <property type="evidence" value="ECO:0000318"/>
    <property type="project" value="GO_Central"/>
</dbReference>
<keyword evidence="7" id="KW-0472">Membrane</keyword>
<feature type="active site" description="Proton acceptor" evidence="3">
    <location>
        <position position="235"/>
    </location>
</feature>
<dbReference type="AlphaFoldDB" id="A0A5F8GBP0"/>
<dbReference type="FunFam" id="3.30.420.40:FF:000068">
    <property type="entry name" value="Ectonucleoside triphosphate diphosphohydrolase 1"/>
    <property type="match status" value="1"/>
</dbReference>
<sequence>MRGRGGGSWCRLLENRPNASSTHLGASRASGSAHPSADPAATLPSNSKDLDRNCGRTPLLSVTSESTATEQLNMKRWVIPITLGLTVCILVTLVLTLLATKSTLQPGTKFGLVFDAGSSHTSLFMYQWPADKENDTGVVSQTMTCDVTGDGISSYAQKPEAAGKSLKPCLDKAMELIPAAQLTQVPVYLGATAGMRILSLQDPKAANQVLAEVSKTIQEYPMDFRGARIISGAEEGVYGWITINYLLDTFIKYSVKNKGWIHPPATKMLGALDLGGASTQISFFPSGSIADPTTASHFRLYGFNYTIYTHSYLCYGQAQAQKQVIVKLTQESQGTPGRIQHPCFHKGFEEKVTAQSIYDSPCTAYLQPSGVNLNQEMILVGTGNVTKCRQAIRAIFNFTACGPHHSCAFNGTYQPDVNGQFFAFSAFYYTFAFLNITSGQSLAEVLNIIEHYCSRNWTDVTASYPKQNLQWLQDYCANANYILILLLEGYKFSEKSWTSIIFQQKASETDIGWTLGYMLNLTNIIPAEAPVHVRTQKKGYWVTSIFFLVLTLVAALVLLLAYFL</sequence>
<accession>A0A5F8GBP0</accession>
<dbReference type="Gene3D" id="3.30.420.150">
    <property type="entry name" value="Exopolyphosphatase. Domain 2"/>
    <property type="match status" value="1"/>
</dbReference>
<dbReference type="Ensembl" id="ENSMODT00000053836.1">
    <property type="protein sequence ID" value="ENSMODP00000044958.1"/>
    <property type="gene ID" value="ENSMODG00000017122.4"/>
</dbReference>
<proteinExistence type="inferred from homology"/>
<keyword evidence="4" id="KW-0547">Nucleotide-binding</keyword>
<reference evidence="8" key="3">
    <citation type="submission" date="2025-09" db="UniProtKB">
        <authorList>
            <consortium name="Ensembl"/>
        </authorList>
    </citation>
    <scope>IDENTIFICATION</scope>
</reference>
<dbReference type="PROSITE" id="PS01238">
    <property type="entry name" value="GDA1_CD39_NTPASE"/>
    <property type="match status" value="1"/>
</dbReference>
<dbReference type="GO" id="GO:0017111">
    <property type="term" value="F:ribonucleoside triphosphate phosphatase activity"/>
    <property type="evidence" value="ECO:0000318"/>
    <property type="project" value="GO_Central"/>
</dbReference>
<dbReference type="PANTHER" id="PTHR11782:SF117">
    <property type="entry name" value="ECTONUCLEOSIDE TRIPHOSPHATE DIPHOSPHOHYDROLASE 8"/>
    <property type="match status" value="1"/>
</dbReference>
<dbReference type="GeneTree" id="ENSGT01150000286965"/>
<evidence type="ECO:0008006" key="10">
    <source>
        <dbReference type="Google" id="ProtNLM"/>
    </source>
</evidence>
<evidence type="ECO:0000256" key="3">
    <source>
        <dbReference type="PIRSR" id="PIRSR600407-1"/>
    </source>
</evidence>
<evidence type="ECO:0000256" key="7">
    <source>
        <dbReference type="SAM" id="Phobius"/>
    </source>
</evidence>
<name>A0A5F8GBP0_MONDO</name>
<keyword evidence="9" id="KW-1185">Reference proteome</keyword>
<keyword evidence="7" id="KW-0812">Transmembrane</keyword>
<feature type="transmembrane region" description="Helical" evidence="7">
    <location>
        <begin position="77"/>
        <end position="99"/>
    </location>
</feature>